<dbReference type="RefSeq" id="WP_394818654.1">
    <property type="nucleotide sequence ID" value="NZ_JAWJZY010000001.1"/>
</dbReference>
<gene>
    <name evidence="1" type="ORF">DOFOFD_01225</name>
</gene>
<dbReference type="PANTHER" id="PTHR48100:SF1">
    <property type="entry name" value="HISTIDINE PHOSPHATASE FAMILY PROTEIN-RELATED"/>
    <property type="match status" value="1"/>
</dbReference>
<evidence type="ECO:0000313" key="2">
    <source>
        <dbReference type="Proteomes" id="UP001312908"/>
    </source>
</evidence>
<dbReference type="Gene3D" id="3.40.50.1240">
    <property type="entry name" value="Phosphoglycerate mutase-like"/>
    <property type="match status" value="1"/>
</dbReference>
<dbReference type="SMART" id="SM00855">
    <property type="entry name" value="PGAM"/>
    <property type="match status" value="1"/>
</dbReference>
<dbReference type="CDD" id="cd07067">
    <property type="entry name" value="HP_PGM_like"/>
    <property type="match status" value="1"/>
</dbReference>
<dbReference type="Pfam" id="PF00300">
    <property type="entry name" value="His_Phos_1"/>
    <property type="match status" value="1"/>
</dbReference>
<keyword evidence="2" id="KW-1185">Reference proteome</keyword>
<name>A0ABU7U0Q0_9PROT</name>
<dbReference type="PANTHER" id="PTHR48100">
    <property type="entry name" value="BROAD-SPECIFICITY PHOSPHATASE YOR283W-RELATED"/>
    <property type="match status" value="1"/>
</dbReference>
<dbReference type="InterPro" id="IPR050275">
    <property type="entry name" value="PGM_Phosphatase"/>
</dbReference>
<comment type="caution">
    <text evidence="1">The sequence shown here is derived from an EMBL/GenBank/DDBJ whole genome shotgun (WGS) entry which is preliminary data.</text>
</comment>
<evidence type="ECO:0000313" key="1">
    <source>
        <dbReference type="EMBL" id="MEE8657641.1"/>
    </source>
</evidence>
<dbReference type="SUPFAM" id="SSF53254">
    <property type="entry name" value="Phosphoglycerate mutase-like"/>
    <property type="match status" value="1"/>
</dbReference>
<protein>
    <submittedName>
        <fullName evidence="1">Histidine phosphatase family protein</fullName>
    </submittedName>
</protein>
<reference evidence="1 2" key="1">
    <citation type="submission" date="2023-10" db="EMBL/GenBank/DDBJ databases">
        <title>Sorlinia euscelidii gen. nov., sp. nov., an acetic acid bacteria isolated from the gut of Euscelidius variegatus emitter.</title>
        <authorList>
            <person name="Michoud G."/>
            <person name="Marasco R."/>
            <person name="Seferji K."/>
            <person name="Gonella E."/>
            <person name="Garuglieri E."/>
            <person name="Alma A."/>
            <person name="Mapelli F."/>
            <person name="Borin S."/>
            <person name="Daffonchio D."/>
            <person name="Crotti E."/>
        </authorList>
    </citation>
    <scope>NUCLEOTIDE SEQUENCE [LARGE SCALE GENOMIC DNA]</scope>
    <source>
        <strain evidence="1 2">EV16P</strain>
    </source>
</reference>
<accession>A0ABU7U0Q0</accession>
<organism evidence="1 2">
    <name type="scientific">Sorlinia euscelidii</name>
    <dbReference type="NCBI Taxonomy" id="3081148"/>
    <lineage>
        <taxon>Bacteria</taxon>
        <taxon>Pseudomonadati</taxon>
        <taxon>Pseudomonadota</taxon>
        <taxon>Alphaproteobacteria</taxon>
        <taxon>Acetobacterales</taxon>
        <taxon>Acetobacteraceae</taxon>
        <taxon>Sorlinia</taxon>
    </lineage>
</organism>
<dbReference type="InterPro" id="IPR029033">
    <property type="entry name" value="His_PPase_superfam"/>
</dbReference>
<dbReference type="InterPro" id="IPR013078">
    <property type="entry name" value="His_Pase_superF_clade-1"/>
</dbReference>
<dbReference type="Proteomes" id="UP001312908">
    <property type="component" value="Unassembled WGS sequence"/>
</dbReference>
<proteinExistence type="predicted"/>
<dbReference type="EMBL" id="JAWJZY010000001">
    <property type="protein sequence ID" value="MEE8657641.1"/>
    <property type="molecule type" value="Genomic_DNA"/>
</dbReference>
<sequence length="221" mass="24644">MTSHGHFLDAFDLAEGPTRFWLIRHAIVDQAARRKLYGTIDVALCPEHLEGQKAYYARLARRLPKNAVWFSSPLSRARNTAQAIFDNGYGARDVSIEGRFIEQSLGNWQDLLLEDVPQQLQQKPHPFWSLSATECPPEGESMLDVCARVGHALDELSESHEGKDIVIVSHGGAIRAAIAHALKLHPETALHFCIQNLSVTIIEHIEGAWRLVTSNEIQNPG</sequence>